<dbReference type="EMBL" id="KZ270005">
    <property type="protein sequence ID" value="OZC08645.1"/>
    <property type="molecule type" value="Genomic_DNA"/>
</dbReference>
<dbReference type="InterPro" id="IPR032098">
    <property type="entry name" value="Acyltransf_C"/>
</dbReference>
<feature type="transmembrane region" description="Helical" evidence="4">
    <location>
        <begin position="36"/>
        <end position="53"/>
    </location>
</feature>
<keyword evidence="2 6" id="KW-0808">Transferase</keyword>
<feature type="transmembrane region" description="Helical" evidence="4">
    <location>
        <begin position="380"/>
        <end position="398"/>
    </location>
</feature>
<evidence type="ECO:0000313" key="7">
    <source>
        <dbReference type="Proteomes" id="UP000242913"/>
    </source>
</evidence>
<dbReference type="CDD" id="cd07990">
    <property type="entry name" value="LPLAT_LCLAT1-like"/>
    <property type="match status" value="1"/>
</dbReference>
<feature type="domain" description="Phospholipid/glycerol acyltransferase" evidence="5">
    <location>
        <begin position="117"/>
        <end position="241"/>
    </location>
</feature>
<dbReference type="Pfam" id="PF01553">
    <property type="entry name" value="Acyltransferase"/>
    <property type="match status" value="1"/>
</dbReference>
<evidence type="ECO:0000259" key="5">
    <source>
        <dbReference type="SMART" id="SM00563"/>
    </source>
</evidence>
<evidence type="ECO:0000256" key="1">
    <source>
        <dbReference type="ARBA" id="ARBA00008655"/>
    </source>
</evidence>
<dbReference type="GO" id="GO:0005783">
    <property type="term" value="C:endoplasmic reticulum"/>
    <property type="evidence" value="ECO:0007669"/>
    <property type="project" value="TreeGrafter"/>
</dbReference>
<feature type="transmembrane region" description="Helical" evidence="4">
    <location>
        <begin position="59"/>
        <end position="79"/>
    </location>
</feature>
<feature type="transmembrane region" description="Helical" evidence="4">
    <location>
        <begin position="351"/>
        <end position="374"/>
    </location>
</feature>
<protein>
    <submittedName>
        <fullName evidence="6">Acyltransferase</fullName>
    </submittedName>
</protein>
<keyword evidence="7" id="KW-1185">Reference proteome</keyword>
<comment type="similarity">
    <text evidence="1">Belongs to the 1-acyl-sn-glycerol-3-phosphate acyltransferase family.</text>
</comment>
<accession>A0A238BVB7</accession>
<dbReference type="SUPFAM" id="SSF69593">
    <property type="entry name" value="Glycerol-3-phosphate (1)-acyltransferase"/>
    <property type="match status" value="1"/>
</dbReference>
<name>A0A238BVB7_9BILA</name>
<dbReference type="SMART" id="SM00563">
    <property type="entry name" value="PlsC"/>
    <property type="match status" value="1"/>
</dbReference>
<keyword evidence="4" id="KW-0812">Transmembrane</keyword>
<evidence type="ECO:0000256" key="4">
    <source>
        <dbReference type="SAM" id="Phobius"/>
    </source>
</evidence>
<keyword evidence="4" id="KW-1133">Transmembrane helix</keyword>
<evidence type="ECO:0000313" key="6">
    <source>
        <dbReference type="EMBL" id="OZC08645.1"/>
    </source>
</evidence>
<reference evidence="6 7" key="1">
    <citation type="submission" date="2015-12" db="EMBL/GenBank/DDBJ databases">
        <title>Draft genome of the nematode, Onchocerca flexuosa.</title>
        <authorList>
            <person name="Mitreva M."/>
        </authorList>
    </citation>
    <scope>NUCLEOTIDE SEQUENCE [LARGE SCALE GENOMIC DNA]</scope>
    <source>
        <strain evidence="6">Red Deer</strain>
    </source>
</reference>
<sequence length="399" mass="46297">MLQTEDARIGLDGSNVTAEDGFLTKVMTSSMDVRKAFVLIGAFYWFVMTVFVIPGVIVATFLTIMVPAFCISVSWFNWLDHKLCRMVNYHWSSAAQIAGINIVEYGDDISKLSEKRVLFLSNHLGLVDHFVIMSALRNKGTIAEKYLWVIYNVWKMTPLGIMWIIHGNYFVDGGAAKRNQMLENFKTHLKRNYWKYDHRWIVIYPEGGRLYLIKENNARYASREGYKIFRHCALPRSGAAHAAIEITTGDSWAITEGTNDSLEYIVDCTLGYQNADVPSIGDWLLGELPHGIPNVAVYYKASFIYRVKPEWKDENMLRHWLYDLYEEKDELLEKYYQRGVFPMDSQHHPSVIRTSMSFCLLVEAFWLLLLYFHYSIWFKSVAGLIYRCFAILFSFLGIF</sequence>
<keyword evidence="3 6" id="KW-0012">Acyltransferase</keyword>
<dbReference type="GO" id="GO:0036149">
    <property type="term" value="P:phosphatidylinositol acyl-chain remodeling"/>
    <property type="evidence" value="ECO:0007669"/>
    <property type="project" value="TreeGrafter"/>
</dbReference>
<dbReference type="PANTHER" id="PTHR10983">
    <property type="entry name" value="1-ACYLGLYCEROL-3-PHOSPHATE ACYLTRANSFERASE-RELATED"/>
    <property type="match status" value="1"/>
</dbReference>
<dbReference type="Pfam" id="PF16076">
    <property type="entry name" value="Acyltransf_C"/>
    <property type="match status" value="1"/>
</dbReference>
<dbReference type="PANTHER" id="PTHR10983:SF14">
    <property type="entry name" value="1-ACYL-SN-GLYCEROL-3-PHOSPHATE ACYLTRANSFERASE ACL-12-RELATED"/>
    <property type="match status" value="1"/>
</dbReference>
<dbReference type="GO" id="GO:0016746">
    <property type="term" value="F:acyltransferase activity"/>
    <property type="evidence" value="ECO:0007669"/>
    <property type="project" value="UniProtKB-KW"/>
</dbReference>
<dbReference type="OrthoDB" id="5920068at2759"/>
<evidence type="ECO:0000256" key="2">
    <source>
        <dbReference type="ARBA" id="ARBA00022679"/>
    </source>
</evidence>
<gene>
    <name evidence="6" type="ORF">X798_04326</name>
</gene>
<dbReference type="AlphaFoldDB" id="A0A238BVB7"/>
<organism evidence="6 7">
    <name type="scientific">Onchocerca flexuosa</name>
    <dbReference type="NCBI Taxonomy" id="387005"/>
    <lineage>
        <taxon>Eukaryota</taxon>
        <taxon>Metazoa</taxon>
        <taxon>Ecdysozoa</taxon>
        <taxon>Nematoda</taxon>
        <taxon>Chromadorea</taxon>
        <taxon>Rhabditida</taxon>
        <taxon>Spirurina</taxon>
        <taxon>Spiruromorpha</taxon>
        <taxon>Filarioidea</taxon>
        <taxon>Onchocercidae</taxon>
        <taxon>Onchocerca</taxon>
    </lineage>
</organism>
<proteinExistence type="inferred from homology"/>
<keyword evidence="4" id="KW-0472">Membrane</keyword>
<dbReference type="Proteomes" id="UP000242913">
    <property type="component" value="Unassembled WGS sequence"/>
</dbReference>
<dbReference type="InterPro" id="IPR002123">
    <property type="entry name" value="Plipid/glycerol_acylTrfase"/>
</dbReference>
<evidence type="ECO:0000256" key="3">
    <source>
        <dbReference type="ARBA" id="ARBA00023315"/>
    </source>
</evidence>